<keyword evidence="1" id="KW-0614">Plasmid</keyword>
<dbReference type="AlphaFoldDB" id="Q5V7B2"/>
<keyword evidence="2" id="KW-1185">Reference proteome</keyword>
<sequence length="166" mass="19694">MWRPHHRPIRSYPIRIRAKRFCTHHPNNEVMSTSDQPPSDLDSVRERLNVVTQETRFALLQDILGHPSELPTLKELDYVNPSKSQTTIRQHLQQLVDAGIVEEILLPEDRRQNDLPYKFYGISESGRQFLEDHKLLRAQDTLREIYDRVEKTDDIKRYETAPRPER</sequence>
<geneLocation type="plasmid" evidence="1 2">
    <name>pNG600</name>
</geneLocation>
<gene>
    <name evidence="1" type="ordered locus">pNG6172</name>
</gene>
<name>Q5V7B2_HALMA</name>
<reference evidence="1 2" key="1">
    <citation type="journal article" date="2004" name="Genome Res.">
        <title>Genome sequence of Haloarcula marismortui: a halophilic archaeon from the Dead Sea.</title>
        <authorList>
            <person name="Baliga N.S."/>
            <person name="Bonneau R."/>
            <person name="Facciotti M.T."/>
            <person name="Pan M."/>
            <person name="Glusman G."/>
            <person name="Deutsch E.W."/>
            <person name="Shannon P."/>
            <person name="Chiu Y."/>
            <person name="Weng R.S."/>
            <person name="Gan R.R."/>
            <person name="Hung P."/>
            <person name="Date S.V."/>
            <person name="Marcotte E."/>
            <person name="Hood L."/>
            <person name="Ng W.V."/>
        </authorList>
    </citation>
    <scope>NUCLEOTIDE SEQUENCE [LARGE SCALE GENOMIC DNA]</scope>
    <source>
        <strain evidence="2">ATCC 43049 / DSM 3752 / JCM 8966 / VKM B-1809</strain>
        <plasmid evidence="2">Plasmid pNG600</plasmid>
    </source>
</reference>
<dbReference type="HOGENOM" id="CLU_141432_0_0_2"/>
<dbReference type="Gene3D" id="1.10.10.10">
    <property type="entry name" value="Winged helix-like DNA-binding domain superfamily/Winged helix DNA-binding domain"/>
    <property type="match status" value="1"/>
</dbReference>
<protein>
    <submittedName>
        <fullName evidence="1">Uncharacterized protein</fullName>
    </submittedName>
</protein>
<dbReference type="SUPFAM" id="SSF46785">
    <property type="entry name" value="Winged helix' DNA-binding domain"/>
    <property type="match status" value="1"/>
</dbReference>
<dbReference type="Proteomes" id="UP000001169">
    <property type="component" value="Plasmid pNG600"/>
</dbReference>
<proteinExistence type="predicted"/>
<dbReference type="PATRIC" id="fig|272569.17.peg.445"/>
<organism evidence="1 2">
    <name type="scientific">Haloarcula marismortui (strain ATCC 43049 / DSM 3752 / JCM 8966 / VKM B-1809)</name>
    <name type="common">Halobacterium marismortui</name>
    <dbReference type="NCBI Taxonomy" id="272569"/>
    <lineage>
        <taxon>Archaea</taxon>
        <taxon>Methanobacteriati</taxon>
        <taxon>Methanobacteriota</taxon>
        <taxon>Stenosarchaea group</taxon>
        <taxon>Halobacteria</taxon>
        <taxon>Halobacteriales</taxon>
        <taxon>Haloarculaceae</taxon>
        <taxon>Haloarcula</taxon>
    </lineage>
</organism>
<dbReference type="InterPro" id="IPR036388">
    <property type="entry name" value="WH-like_DNA-bd_sf"/>
</dbReference>
<dbReference type="Pfam" id="PF12840">
    <property type="entry name" value="HTH_20"/>
    <property type="match status" value="1"/>
</dbReference>
<evidence type="ECO:0000313" key="2">
    <source>
        <dbReference type="Proteomes" id="UP000001169"/>
    </source>
</evidence>
<dbReference type="KEGG" id="hma:pNG6172"/>
<dbReference type="InterPro" id="IPR036390">
    <property type="entry name" value="WH_DNA-bd_sf"/>
</dbReference>
<accession>Q5V7B2</accession>
<dbReference type="EMBL" id="AY596295">
    <property type="protein sequence ID" value="AAV44708.1"/>
    <property type="molecule type" value="Genomic_DNA"/>
</dbReference>
<dbReference type="EnsemblBacteria" id="AAV44708">
    <property type="protein sequence ID" value="AAV44708"/>
    <property type="gene ID" value="pNG6172"/>
</dbReference>
<evidence type="ECO:0000313" key="1">
    <source>
        <dbReference type="EMBL" id="AAV44708.1"/>
    </source>
</evidence>